<evidence type="ECO:0000256" key="1">
    <source>
        <dbReference type="ARBA" id="ARBA00022679"/>
    </source>
</evidence>
<dbReference type="Gene3D" id="2.80.10.50">
    <property type="match status" value="1"/>
</dbReference>
<dbReference type="InterPro" id="IPR035992">
    <property type="entry name" value="Ricin_B-like_lectins"/>
</dbReference>
<keyword evidence="1" id="KW-0808">Transferase</keyword>
<dbReference type="PANTHER" id="PTHR11675:SF129">
    <property type="entry name" value="POLYPEPTIDE N-ACETYLGALACTOSAMINYLTRANSFERASE-LIKE 6"/>
    <property type="match status" value="1"/>
</dbReference>
<name>A0A8C3XM05_CHESE</name>
<feature type="domain" description="Galactosyltransferase C-terminal" evidence="3">
    <location>
        <begin position="8"/>
        <end position="64"/>
    </location>
</feature>
<reference evidence="4" key="2">
    <citation type="submission" date="2025-09" db="UniProtKB">
        <authorList>
            <consortium name="Ensembl"/>
        </authorList>
    </citation>
    <scope>IDENTIFICATION</scope>
</reference>
<dbReference type="GO" id="GO:0004653">
    <property type="term" value="F:polypeptide N-acetylgalactosaminyltransferase activity"/>
    <property type="evidence" value="ECO:0007669"/>
    <property type="project" value="TreeGrafter"/>
</dbReference>
<keyword evidence="5" id="KW-1185">Reference proteome</keyword>
<accession>A0A8C3XM05</accession>
<dbReference type="GO" id="GO:0005794">
    <property type="term" value="C:Golgi apparatus"/>
    <property type="evidence" value="ECO:0007669"/>
    <property type="project" value="TreeGrafter"/>
</dbReference>
<proteinExistence type="predicted"/>
<dbReference type="InterPro" id="IPR029044">
    <property type="entry name" value="Nucleotide-diphossugar_trans"/>
</dbReference>
<evidence type="ECO:0000313" key="5">
    <source>
        <dbReference type="Proteomes" id="UP000694403"/>
    </source>
</evidence>
<organism evidence="4 5">
    <name type="scientific">Chelydra serpentina</name>
    <name type="common">Snapping turtle</name>
    <name type="synonym">Testudo serpentina</name>
    <dbReference type="NCBI Taxonomy" id="8475"/>
    <lineage>
        <taxon>Eukaryota</taxon>
        <taxon>Metazoa</taxon>
        <taxon>Chordata</taxon>
        <taxon>Craniata</taxon>
        <taxon>Vertebrata</taxon>
        <taxon>Euteleostomi</taxon>
        <taxon>Archelosauria</taxon>
        <taxon>Testudinata</taxon>
        <taxon>Testudines</taxon>
        <taxon>Cryptodira</taxon>
        <taxon>Durocryptodira</taxon>
        <taxon>Americhelydia</taxon>
        <taxon>Chelydroidea</taxon>
        <taxon>Chelydridae</taxon>
        <taxon>Chelydra</taxon>
    </lineage>
</organism>
<dbReference type="PROSITE" id="PS50231">
    <property type="entry name" value="RICIN_B_LECTIN"/>
    <property type="match status" value="1"/>
</dbReference>
<protein>
    <recommendedName>
        <fullName evidence="3">Galactosyltransferase C-terminal domain-containing protein</fullName>
    </recommendedName>
</protein>
<evidence type="ECO:0000256" key="2">
    <source>
        <dbReference type="ARBA" id="ARBA00023157"/>
    </source>
</evidence>
<dbReference type="GO" id="GO:0006493">
    <property type="term" value="P:protein O-linked glycosylation"/>
    <property type="evidence" value="ECO:0007669"/>
    <property type="project" value="TreeGrafter"/>
</dbReference>
<dbReference type="SUPFAM" id="SSF50370">
    <property type="entry name" value="Ricin B-like lectins"/>
    <property type="match status" value="1"/>
</dbReference>
<dbReference type="Proteomes" id="UP000694403">
    <property type="component" value="Unplaced"/>
</dbReference>
<dbReference type="Ensembl" id="ENSCSRT00000009560.1">
    <property type="protein sequence ID" value="ENSCSRP00000009240.1"/>
    <property type="gene ID" value="ENSCSRG00000006733.1"/>
</dbReference>
<keyword evidence="2" id="KW-1015">Disulfide bond</keyword>
<dbReference type="InterPro" id="IPR027791">
    <property type="entry name" value="Galactosyl_T_C"/>
</dbReference>
<evidence type="ECO:0000259" key="3">
    <source>
        <dbReference type="Pfam" id="PF02709"/>
    </source>
</evidence>
<dbReference type="SUPFAM" id="SSF53448">
    <property type="entry name" value="Nucleotide-diphospho-sugar transferases"/>
    <property type="match status" value="1"/>
</dbReference>
<dbReference type="AlphaFoldDB" id="A0A8C3XM05"/>
<evidence type="ECO:0000313" key="4">
    <source>
        <dbReference type="Ensembl" id="ENSCSRP00000009240.1"/>
    </source>
</evidence>
<reference evidence="4" key="1">
    <citation type="submission" date="2025-08" db="UniProtKB">
        <authorList>
            <consortium name="Ensembl"/>
        </authorList>
    </citation>
    <scope>IDENTIFICATION</scope>
</reference>
<dbReference type="FunFam" id="3.90.550.10:FF:000195">
    <property type="entry name" value="Polypeptide N-acetylgalactosaminyltransferase like 6"/>
    <property type="match status" value="1"/>
</dbReference>
<dbReference type="Pfam" id="PF02709">
    <property type="entry name" value="Glyco_transf_7C"/>
    <property type="match status" value="1"/>
</dbReference>
<dbReference type="Gene3D" id="3.90.550.10">
    <property type="entry name" value="Spore Coat Polysaccharide Biosynthesis Protein SpsA, Chain A"/>
    <property type="match status" value="1"/>
</dbReference>
<dbReference type="PANTHER" id="PTHR11675">
    <property type="entry name" value="N-ACETYLGALACTOSAMINYLTRANSFERASE"/>
    <property type="match status" value="1"/>
</dbReference>
<sequence>MNTKGSPVMAGGLFAVDRKWFWELGGYDPGLEIWGGEQYEISFKVWMCGGGMFDVPCSRVGHIYRKYVPYKVPSGTSLARNLKRVAETWMDEFAEYVYQRRPEYRHLSTGDISAQKELRKHLQCKDFKWFMAAVAWDVPKYYPPVEPPPAAWGEVRNNQARPNLTACSIFIAKEDIRPGEPLHTRKFCFDAISHSSPVTLYDCHGMKGNQHWSYRKVGVTLVIFRYSYYLESVLNLENNVFLQSKDIGFKNHYGLFQFSLNENLCRTCFF</sequence>